<accession>A0A7S0D1M4</accession>
<dbReference type="AlphaFoldDB" id="A0A7S0D1M4"/>
<evidence type="ECO:0000256" key="7">
    <source>
        <dbReference type="ARBA" id="ARBA00049169"/>
    </source>
</evidence>
<dbReference type="InterPro" id="IPR005123">
    <property type="entry name" value="Oxoglu/Fe-dep_dioxygenase_dom"/>
</dbReference>
<dbReference type="GO" id="GO:0031418">
    <property type="term" value="F:L-ascorbic acid binding"/>
    <property type="evidence" value="ECO:0007669"/>
    <property type="project" value="InterPro"/>
</dbReference>
<dbReference type="InterPro" id="IPR006620">
    <property type="entry name" value="Pro_4_hyd_alph"/>
</dbReference>
<evidence type="ECO:0000256" key="8">
    <source>
        <dbReference type="SAM" id="SignalP"/>
    </source>
</evidence>
<sequence length="373" mass="40307">MRVSRLLVLVLASLAALPPARSASSSGRDGNTDERLIGWLGEVERPAAETSGEAALVDTDGDGEPETRKQWIEQIATAPRAYVWHGFMSPEECDHVIAVAEPLMERSGVVDAKTGAPTVDPIRTSYGAFVPIAFDEVVERIEKRAAEWAMVPVTHQEQLHVLRYAEGQQYKDHHDAFDVAVQEKIAFDNGRQRIATVLMYLADVEEGGETVFPHPSARWSDTADITGGGKKWSACASRGPAVAPKKGDALLFYDLDLKGAFDDAALHAGCPVIVGTKWTATKWIHEEPYHNPKFRAAGCADDPENAVQCPGWAAAGECDANPAFMVGTKTNPGGCVSSCCGGPGARERVWLDFASAKHTHRAMCELCAKDPEQ</sequence>
<keyword evidence="8" id="KW-0732">Signal</keyword>
<dbReference type="PROSITE" id="PS51471">
    <property type="entry name" value="FE2OG_OXY"/>
    <property type="match status" value="1"/>
</dbReference>
<comment type="cofactor">
    <cofactor evidence="1">
        <name>L-ascorbate</name>
        <dbReference type="ChEBI" id="CHEBI:38290"/>
    </cofactor>
</comment>
<dbReference type="InterPro" id="IPR045054">
    <property type="entry name" value="P4HA-like"/>
</dbReference>
<dbReference type="GO" id="GO:0005506">
    <property type="term" value="F:iron ion binding"/>
    <property type="evidence" value="ECO:0007669"/>
    <property type="project" value="InterPro"/>
</dbReference>
<protein>
    <recommendedName>
        <fullName evidence="9">Fe2OG dioxygenase domain-containing protein</fullName>
    </recommendedName>
</protein>
<dbReference type="GO" id="GO:0004656">
    <property type="term" value="F:procollagen-proline 4-dioxygenase activity"/>
    <property type="evidence" value="ECO:0007669"/>
    <property type="project" value="UniProtKB-EC"/>
</dbReference>
<comment type="catalytic activity">
    <reaction evidence="7">
        <text>L-prolyl-[collagen] + 2-oxoglutarate + O2 = trans-4-hydroxy-L-prolyl-[collagen] + succinate + CO2</text>
        <dbReference type="Rhea" id="RHEA:18945"/>
        <dbReference type="Rhea" id="RHEA-COMP:11676"/>
        <dbReference type="Rhea" id="RHEA-COMP:11680"/>
        <dbReference type="ChEBI" id="CHEBI:15379"/>
        <dbReference type="ChEBI" id="CHEBI:16526"/>
        <dbReference type="ChEBI" id="CHEBI:16810"/>
        <dbReference type="ChEBI" id="CHEBI:30031"/>
        <dbReference type="ChEBI" id="CHEBI:50342"/>
        <dbReference type="ChEBI" id="CHEBI:61965"/>
        <dbReference type="EC" id="1.14.11.2"/>
    </reaction>
</comment>
<evidence type="ECO:0000256" key="6">
    <source>
        <dbReference type="ARBA" id="ARBA00023004"/>
    </source>
</evidence>
<dbReference type="EMBL" id="HBEN01006328">
    <property type="protein sequence ID" value="CAD8438332.1"/>
    <property type="molecule type" value="Transcribed_RNA"/>
</dbReference>
<feature type="domain" description="Fe2OG dioxygenase" evidence="9">
    <location>
        <begin position="155"/>
        <end position="286"/>
    </location>
</feature>
<keyword evidence="4" id="KW-0223">Dioxygenase</keyword>
<feature type="chain" id="PRO_5030825296" description="Fe2OG dioxygenase domain-containing protein" evidence="8">
    <location>
        <begin position="23"/>
        <end position="373"/>
    </location>
</feature>
<reference evidence="10" key="1">
    <citation type="submission" date="2021-01" db="EMBL/GenBank/DDBJ databases">
        <authorList>
            <person name="Corre E."/>
            <person name="Pelletier E."/>
            <person name="Niang G."/>
            <person name="Scheremetjew M."/>
            <person name="Finn R."/>
            <person name="Kale V."/>
            <person name="Holt S."/>
            <person name="Cochrane G."/>
            <person name="Meng A."/>
            <person name="Brown T."/>
            <person name="Cohen L."/>
        </authorList>
    </citation>
    <scope>NUCLEOTIDE SEQUENCE</scope>
    <source>
        <strain evidence="10">CCAC1681</strain>
    </source>
</reference>
<gene>
    <name evidence="10" type="ORF">MSP1401_LOCUS5168</name>
</gene>
<feature type="signal peptide" evidence="8">
    <location>
        <begin position="1"/>
        <end position="22"/>
    </location>
</feature>
<keyword evidence="3" id="KW-0479">Metal-binding</keyword>
<evidence type="ECO:0000256" key="4">
    <source>
        <dbReference type="ARBA" id="ARBA00022964"/>
    </source>
</evidence>
<evidence type="ECO:0000259" key="9">
    <source>
        <dbReference type="PROSITE" id="PS51471"/>
    </source>
</evidence>
<dbReference type="GO" id="GO:0005789">
    <property type="term" value="C:endoplasmic reticulum membrane"/>
    <property type="evidence" value="ECO:0007669"/>
    <property type="project" value="UniProtKB-SubCell"/>
</dbReference>
<evidence type="ECO:0000256" key="5">
    <source>
        <dbReference type="ARBA" id="ARBA00023002"/>
    </source>
</evidence>
<organism evidence="10">
    <name type="scientific">Micromonas pusilla</name>
    <name type="common">Picoplanktonic green alga</name>
    <name type="synonym">Chromulina pusilla</name>
    <dbReference type="NCBI Taxonomy" id="38833"/>
    <lineage>
        <taxon>Eukaryota</taxon>
        <taxon>Viridiplantae</taxon>
        <taxon>Chlorophyta</taxon>
        <taxon>Mamiellophyceae</taxon>
        <taxon>Mamiellales</taxon>
        <taxon>Mamiellaceae</taxon>
        <taxon>Micromonas</taxon>
    </lineage>
</organism>
<keyword evidence="5" id="KW-0560">Oxidoreductase</keyword>
<dbReference type="PANTHER" id="PTHR10869:SF238">
    <property type="entry name" value="PROLYL 4-HYDROXYLASE 6-RELATED"/>
    <property type="match status" value="1"/>
</dbReference>
<dbReference type="Gene3D" id="2.60.120.620">
    <property type="entry name" value="q2cbj1_9rhob like domain"/>
    <property type="match status" value="1"/>
</dbReference>
<comment type="subcellular location">
    <subcellularLocation>
        <location evidence="2">Endoplasmic reticulum membrane</location>
        <topology evidence="2">Single-pass type II membrane protein</topology>
    </subcellularLocation>
</comment>
<evidence type="ECO:0000256" key="3">
    <source>
        <dbReference type="ARBA" id="ARBA00022723"/>
    </source>
</evidence>
<dbReference type="InterPro" id="IPR044862">
    <property type="entry name" value="Pro_4_hyd_alph_FE2OG_OXY"/>
</dbReference>
<keyword evidence="6" id="KW-0408">Iron</keyword>
<dbReference type="Pfam" id="PF13640">
    <property type="entry name" value="2OG-FeII_Oxy_3"/>
    <property type="match status" value="1"/>
</dbReference>
<evidence type="ECO:0000313" key="10">
    <source>
        <dbReference type="EMBL" id="CAD8438332.1"/>
    </source>
</evidence>
<name>A0A7S0D1M4_MICPS</name>
<dbReference type="SMART" id="SM00702">
    <property type="entry name" value="P4Hc"/>
    <property type="match status" value="1"/>
</dbReference>
<dbReference type="PANTHER" id="PTHR10869">
    <property type="entry name" value="PROLYL 4-HYDROXYLASE ALPHA SUBUNIT"/>
    <property type="match status" value="1"/>
</dbReference>
<evidence type="ECO:0000256" key="2">
    <source>
        <dbReference type="ARBA" id="ARBA00004648"/>
    </source>
</evidence>
<evidence type="ECO:0000256" key="1">
    <source>
        <dbReference type="ARBA" id="ARBA00001961"/>
    </source>
</evidence>
<proteinExistence type="predicted"/>